<reference evidence="2 3" key="1">
    <citation type="submission" date="2019-07" db="EMBL/GenBank/DDBJ databases">
        <title>Insights of Desulfuromonas acetexigens electromicrobiology.</title>
        <authorList>
            <person name="Katuri K."/>
            <person name="Sapireddy V."/>
            <person name="Shaw D.R."/>
            <person name="Saikaly P."/>
        </authorList>
    </citation>
    <scope>NUCLEOTIDE SEQUENCE [LARGE SCALE GENOMIC DNA]</scope>
    <source>
        <strain evidence="2 3">2873</strain>
    </source>
</reference>
<dbReference type="EMBL" id="VJVV01000002">
    <property type="protein sequence ID" value="TRO83181.1"/>
    <property type="molecule type" value="Genomic_DNA"/>
</dbReference>
<sequence length="138" mass="16161">MKKIDLCRWFVLACCLPLLACAALVSPADRHGPASDDFTRKLRWLDVGGAAQHLDAQVRESFQERFSGEDLRVVEFSLERVEFSDEDRRADAWYLLEYNLLPSSTVRRERFRLEWEYQEESRMSPGIWRIVSPFPPLP</sequence>
<name>A0A550JJ07_9BACT</name>
<dbReference type="OrthoDB" id="5402051at2"/>
<evidence type="ECO:0000313" key="3">
    <source>
        <dbReference type="Proteomes" id="UP000317155"/>
    </source>
</evidence>
<evidence type="ECO:0000313" key="2">
    <source>
        <dbReference type="EMBL" id="TRO83181.1"/>
    </source>
</evidence>
<keyword evidence="3" id="KW-1185">Reference proteome</keyword>
<feature type="chain" id="PRO_5022072122" description="DUF4878 domain-containing protein" evidence="1">
    <location>
        <begin position="23"/>
        <end position="138"/>
    </location>
</feature>
<gene>
    <name evidence="2" type="ORF">FL622_03615</name>
</gene>
<dbReference type="RefSeq" id="WP_092055788.1">
    <property type="nucleotide sequence ID" value="NZ_FOJJ01000012.1"/>
</dbReference>
<organism evidence="2 3">
    <name type="scientific">Trichloromonas acetexigens</name>
    <dbReference type="NCBI Taxonomy" id="38815"/>
    <lineage>
        <taxon>Bacteria</taxon>
        <taxon>Pseudomonadati</taxon>
        <taxon>Thermodesulfobacteriota</taxon>
        <taxon>Desulfuromonadia</taxon>
        <taxon>Desulfuromonadales</taxon>
        <taxon>Trichloromonadaceae</taxon>
        <taxon>Trichloromonas</taxon>
    </lineage>
</organism>
<accession>A0A550JJ07</accession>
<comment type="caution">
    <text evidence="2">The sequence shown here is derived from an EMBL/GenBank/DDBJ whole genome shotgun (WGS) entry which is preliminary data.</text>
</comment>
<dbReference type="Proteomes" id="UP000317155">
    <property type="component" value="Unassembled WGS sequence"/>
</dbReference>
<dbReference type="AlphaFoldDB" id="A0A550JJ07"/>
<evidence type="ECO:0008006" key="4">
    <source>
        <dbReference type="Google" id="ProtNLM"/>
    </source>
</evidence>
<protein>
    <recommendedName>
        <fullName evidence="4">DUF4878 domain-containing protein</fullName>
    </recommendedName>
</protein>
<keyword evidence="1" id="KW-0732">Signal</keyword>
<proteinExistence type="predicted"/>
<feature type="signal peptide" evidence="1">
    <location>
        <begin position="1"/>
        <end position="22"/>
    </location>
</feature>
<evidence type="ECO:0000256" key="1">
    <source>
        <dbReference type="SAM" id="SignalP"/>
    </source>
</evidence>